<dbReference type="Proteomes" id="UP000070326">
    <property type="component" value="Unassembled WGS sequence"/>
</dbReference>
<evidence type="ECO:0008006" key="3">
    <source>
        <dbReference type="Google" id="ProtNLM"/>
    </source>
</evidence>
<gene>
    <name evidence="1" type="ORF">HMPREF3195_01375</name>
</gene>
<dbReference type="PATRIC" id="fig|1261.5.peg.1378"/>
<accession>A0A135YQ13</accession>
<comment type="caution">
    <text evidence="1">The sequence shown here is derived from an EMBL/GenBank/DDBJ whole genome shotgun (WGS) entry which is preliminary data.</text>
</comment>
<dbReference type="EMBL" id="LSQZ01000071">
    <property type="protein sequence ID" value="KXI11470.1"/>
    <property type="molecule type" value="Genomic_DNA"/>
</dbReference>
<dbReference type="AlphaFoldDB" id="A0A135YQ13"/>
<dbReference type="RefSeq" id="WP_061101920.1">
    <property type="nucleotide sequence ID" value="NZ_KQ961832.1"/>
</dbReference>
<sequence>MDVKVEVRGAKEFERAVKEVERRFPGEVIKLLDEKAVKLEELVAEDSENQGIVKTGKLKDSYKHFPPEKKGGEYTVTVDSKVPYAHLIEEGHELVLYRPKKKDGGKAHHLGRVKGYFPVENAVDELNDTYNEDIEKWIYDLLDKNLNW</sequence>
<proteinExistence type="predicted"/>
<protein>
    <recommendedName>
        <fullName evidence="3">HK97 gp10 family phage protein</fullName>
    </recommendedName>
</protein>
<dbReference type="STRING" id="1261.HMPREF3195_01375"/>
<evidence type="ECO:0000313" key="1">
    <source>
        <dbReference type="EMBL" id="KXI11470.1"/>
    </source>
</evidence>
<reference evidence="1 2" key="1">
    <citation type="submission" date="2016-02" db="EMBL/GenBank/DDBJ databases">
        <authorList>
            <person name="Wen L."/>
            <person name="He K."/>
            <person name="Yang H."/>
        </authorList>
    </citation>
    <scope>NUCLEOTIDE SEQUENCE [LARGE SCALE GENOMIC DNA]</scope>
    <source>
        <strain evidence="1 2">MJR8628A</strain>
    </source>
</reference>
<evidence type="ECO:0000313" key="2">
    <source>
        <dbReference type="Proteomes" id="UP000070326"/>
    </source>
</evidence>
<name>A0A135YQ13_9FIRM</name>
<organism evidence="1 2">
    <name type="scientific">Peptostreptococcus anaerobius</name>
    <dbReference type="NCBI Taxonomy" id="1261"/>
    <lineage>
        <taxon>Bacteria</taxon>
        <taxon>Bacillati</taxon>
        <taxon>Bacillota</taxon>
        <taxon>Clostridia</taxon>
        <taxon>Peptostreptococcales</taxon>
        <taxon>Peptostreptococcaceae</taxon>
        <taxon>Peptostreptococcus</taxon>
    </lineage>
</organism>
<dbReference type="Pfam" id="PF04883">
    <property type="entry name" value="HK97-gp10_like"/>
    <property type="match status" value="1"/>
</dbReference>
<dbReference type="InterPro" id="IPR010064">
    <property type="entry name" value="HK97-gp10_tail"/>
</dbReference>